<name>A0A974PIN0_9BACL</name>
<dbReference type="EMBL" id="CP068596">
    <property type="protein sequence ID" value="QQZ64635.1"/>
    <property type="molecule type" value="Genomic_DNA"/>
</dbReference>
<dbReference type="AlphaFoldDB" id="A0A974PIN0"/>
<gene>
    <name evidence="1" type="ORF">JI735_33845</name>
</gene>
<keyword evidence="2" id="KW-1185">Reference proteome</keyword>
<geneLocation type="plasmid" evidence="1 2">
    <name>unnamed1</name>
</geneLocation>
<reference evidence="1 2" key="1">
    <citation type="submission" date="2021-01" db="EMBL/GenBank/DDBJ databases">
        <title>Whole genome sequence of Paenibacillus sonchi LMG 24727 for comparative genomics.</title>
        <authorList>
            <person name="Lee G."/>
            <person name="Kim M.-J."/>
            <person name="Lim K."/>
            <person name="Shin J.-H."/>
        </authorList>
    </citation>
    <scope>NUCLEOTIDE SEQUENCE [LARGE SCALE GENOMIC DNA]</scope>
    <source>
        <strain evidence="1 2">LMG 24727</strain>
        <plasmid evidence="1 2">unnamed1</plasmid>
    </source>
</reference>
<dbReference type="Proteomes" id="UP000595841">
    <property type="component" value="Plasmid unnamed1"/>
</dbReference>
<proteinExistence type="predicted"/>
<sequence>MSEFDVEEVLTKEELESKRKEDMREHLIDVFDGDSILYEIYKTRNWLEKLFTDPILMMDTRTLYNTTQVAAICEVPTHLVNNRRRDLVDYIKPDVFGEESNKVFKHNYISVFKIKMVIGLTGEGGEYSVPNIREIIFNGAKLGVKTTSHSNSGELIGGDQLVQILNTMKKFEKFQEMIESDDFFKEIEKRVTQTTEKLLSSSKDNKGVDESKKLYDYICSGNGTLLEKEETINNFDTLIRDFPDQLHMIQMYKSAAEERIIKIRQDEKELSIKKLKIRISDLIDSYGNAQNDKERESIMTQINRLSSENPDLNFEIRLWMATISKKTNQKGFFSRLFSK</sequence>
<evidence type="ECO:0000313" key="2">
    <source>
        <dbReference type="Proteomes" id="UP000595841"/>
    </source>
</evidence>
<dbReference type="KEGG" id="pson:JI735_33845"/>
<organism evidence="1 2">
    <name type="scientific">Paenibacillus sonchi</name>
    <dbReference type="NCBI Taxonomy" id="373687"/>
    <lineage>
        <taxon>Bacteria</taxon>
        <taxon>Bacillati</taxon>
        <taxon>Bacillota</taxon>
        <taxon>Bacilli</taxon>
        <taxon>Bacillales</taxon>
        <taxon>Paenibacillaceae</taxon>
        <taxon>Paenibacillus</taxon>
        <taxon>Paenibacillus sonchi group</taxon>
    </lineage>
</organism>
<accession>A0A974PIN0</accession>
<evidence type="ECO:0000313" key="1">
    <source>
        <dbReference type="EMBL" id="QQZ64635.1"/>
    </source>
</evidence>
<keyword evidence="1" id="KW-0614">Plasmid</keyword>
<protein>
    <submittedName>
        <fullName evidence="1">Uncharacterized protein</fullName>
    </submittedName>
</protein>
<dbReference type="RefSeq" id="WP_039835511.1">
    <property type="nucleotide sequence ID" value="NZ_CP068596.1"/>
</dbReference>